<dbReference type="PRINTS" id="PR00344">
    <property type="entry name" value="BCTRLSENSOR"/>
</dbReference>
<dbReference type="Pfam" id="PF00512">
    <property type="entry name" value="HisKA"/>
    <property type="match status" value="1"/>
</dbReference>
<dbReference type="PANTHER" id="PTHR45436:SF5">
    <property type="entry name" value="SENSOR HISTIDINE KINASE TRCS"/>
    <property type="match status" value="1"/>
</dbReference>
<dbReference type="Gene3D" id="1.10.287.130">
    <property type="match status" value="1"/>
</dbReference>
<dbReference type="RefSeq" id="WP_241035359.1">
    <property type="nucleotide sequence ID" value="NZ_BAAAJF010000023.1"/>
</dbReference>
<evidence type="ECO:0000313" key="15">
    <source>
        <dbReference type="Proteomes" id="UP001299970"/>
    </source>
</evidence>
<keyword evidence="15" id="KW-1185">Reference proteome</keyword>
<dbReference type="CDD" id="cd00075">
    <property type="entry name" value="HATPase"/>
    <property type="match status" value="1"/>
</dbReference>
<feature type="domain" description="Histidine kinase" evidence="12">
    <location>
        <begin position="259"/>
        <end position="471"/>
    </location>
</feature>
<comment type="subcellular location">
    <subcellularLocation>
        <location evidence="2">Cell membrane</location>
    </subcellularLocation>
</comment>
<dbReference type="InterPro" id="IPR036097">
    <property type="entry name" value="HisK_dim/P_sf"/>
</dbReference>
<dbReference type="InterPro" id="IPR036890">
    <property type="entry name" value="HATPase_C_sf"/>
</dbReference>
<evidence type="ECO:0000256" key="8">
    <source>
        <dbReference type="ARBA" id="ARBA00022989"/>
    </source>
</evidence>
<dbReference type="SMART" id="SM00388">
    <property type="entry name" value="HisKA"/>
    <property type="match status" value="1"/>
</dbReference>
<dbReference type="EC" id="2.7.13.3" evidence="3"/>
<dbReference type="Gene3D" id="6.10.340.10">
    <property type="match status" value="1"/>
</dbReference>
<dbReference type="InterPro" id="IPR005467">
    <property type="entry name" value="His_kinase_dom"/>
</dbReference>
<evidence type="ECO:0000256" key="4">
    <source>
        <dbReference type="ARBA" id="ARBA00022553"/>
    </source>
</evidence>
<proteinExistence type="predicted"/>
<evidence type="ECO:0000256" key="10">
    <source>
        <dbReference type="ARBA" id="ARBA00023136"/>
    </source>
</evidence>
<evidence type="ECO:0000259" key="12">
    <source>
        <dbReference type="PROSITE" id="PS50109"/>
    </source>
</evidence>
<dbReference type="SUPFAM" id="SSF55874">
    <property type="entry name" value="ATPase domain of HSP90 chaperone/DNA topoisomerase II/histidine kinase"/>
    <property type="match status" value="1"/>
</dbReference>
<dbReference type="GO" id="GO:0016301">
    <property type="term" value="F:kinase activity"/>
    <property type="evidence" value="ECO:0007669"/>
    <property type="project" value="UniProtKB-KW"/>
</dbReference>
<feature type="compositionally biased region" description="Low complexity" evidence="11">
    <location>
        <begin position="503"/>
        <end position="517"/>
    </location>
</feature>
<reference evidence="14 15" key="1">
    <citation type="submission" date="2022-03" db="EMBL/GenBank/DDBJ databases">
        <title>Pseudonocardia alaer sp. nov., a novel actinomycete isolated from reed forest soil.</title>
        <authorList>
            <person name="Wang L."/>
        </authorList>
    </citation>
    <scope>NUCLEOTIDE SEQUENCE [LARGE SCALE GENOMIC DNA]</scope>
    <source>
        <strain evidence="14 15">Y-16303</strain>
    </source>
</reference>
<dbReference type="Proteomes" id="UP001299970">
    <property type="component" value="Unassembled WGS sequence"/>
</dbReference>
<dbReference type="InterPro" id="IPR003660">
    <property type="entry name" value="HAMP_dom"/>
</dbReference>
<dbReference type="SUPFAM" id="SSF47384">
    <property type="entry name" value="Homodimeric domain of signal transducing histidine kinase"/>
    <property type="match status" value="1"/>
</dbReference>
<keyword evidence="6" id="KW-0812">Transmembrane</keyword>
<keyword evidence="10" id="KW-0472">Membrane</keyword>
<dbReference type="Pfam" id="PF00672">
    <property type="entry name" value="HAMP"/>
    <property type="match status" value="1"/>
</dbReference>
<dbReference type="Pfam" id="PF02518">
    <property type="entry name" value="HATPase_c"/>
    <property type="match status" value="1"/>
</dbReference>
<organism evidence="14 15">
    <name type="scientific">Pseudonocardia alaniniphila</name>
    <dbReference type="NCBI Taxonomy" id="75291"/>
    <lineage>
        <taxon>Bacteria</taxon>
        <taxon>Bacillati</taxon>
        <taxon>Actinomycetota</taxon>
        <taxon>Actinomycetes</taxon>
        <taxon>Pseudonocardiales</taxon>
        <taxon>Pseudonocardiaceae</taxon>
        <taxon>Pseudonocardia</taxon>
    </lineage>
</organism>
<keyword evidence="7 14" id="KW-0418">Kinase</keyword>
<dbReference type="InterPro" id="IPR003594">
    <property type="entry name" value="HATPase_dom"/>
</dbReference>
<evidence type="ECO:0000256" key="3">
    <source>
        <dbReference type="ARBA" id="ARBA00012438"/>
    </source>
</evidence>
<dbReference type="InterPro" id="IPR004358">
    <property type="entry name" value="Sig_transdc_His_kin-like_C"/>
</dbReference>
<evidence type="ECO:0000256" key="6">
    <source>
        <dbReference type="ARBA" id="ARBA00022692"/>
    </source>
</evidence>
<evidence type="ECO:0000256" key="2">
    <source>
        <dbReference type="ARBA" id="ARBA00004236"/>
    </source>
</evidence>
<comment type="caution">
    <text evidence="14">The sequence shown here is derived from an EMBL/GenBank/DDBJ whole genome shotgun (WGS) entry which is preliminary data.</text>
</comment>
<sequence length="525" mass="55093">MRSRSLRTRLVATLLLLLAVASAVVALVTALTLRGFLLSRLDGDLRVSSRVLARIDSDSTLLPPLDAEERPGLRPADSLSAVLRHGQVLSAWVFTRDGGVQPVSPQEYPDLAAVPVDHAPLSADLGPLGVYRLVALPGGSGDVIVTGFTERTVQDTVARLVTTELIVAAVTLLGAGLTGAVLVRRELEPLERVAATAARVSTLQLDRGEVSLVERVPDTDPHTEVGQVGAALNHMLDHVGAALEARQDSETRLRQFVADASHELRTPLAAIRGYAELSRRGELPADAEYALVRISAQSERMTTLVEDLLLLARLDAGRPLERREVDLTRLVVDAVSDAHAAGPGHRWQLDLPEEPVTVPGDALRLAQVLANLLANARTHTPQGTTVTVALAVESAGARLEVVDDGPGIAPELLPHVFERFARGSTSRSRANGSSGLGLAIVDAVVAAHGGSVRVASVPGRSAFIVRLPSVAPEQTVPLRVVHSGMSPSDPPADGVCTVATDRAGTTAAPAEAAGDVASVPHPPRP</sequence>
<feature type="region of interest" description="Disordered" evidence="11">
    <location>
        <begin position="502"/>
        <end position="525"/>
    </location>
</feature>
<protein>
    <recommendedName>
        <fullName evidence="3">histidine kinase</fullName>
        <ecNumber evidence="3">2.7.13.3</ecNumber>
    </recommendedName>
</protein>
<evidence type="ECO:0000256" key="5">
    <source>
        <dbReference type="ARBA" id="ARBA00022679"/>
    </source>
</evidence>
<evidence type="ECO:0000256" key="9">
    <source>
        <dbReference type="ARBA" id="ARBA00023012"/>
    </source>
</evidence>
<dbReference type="PROSITE" id="PS50885">
    <property type="entry name" value="HAMP"/>
    <property type="match status" value="1"/>
</dbReference>
<keyword evidence="4" id="KW-0597">Phosphoprotein</keyword>
<evidence type="ECO:0000256" key="1">
    <source>
        <dbReference type="ARBA" id="ARBA00000085"/>
    </source>
</evidence>
<keyword evidence="9" id="KW-0902">Two-component regulatory system</keyword>
<dbReference type="InterPro" id="IPR050428">
    <property type="entry name" value="TCS_sensor_his_kinase"/>
</dbReference>
<evidence type="ECO:0000259" key="13">
    <source>
        <dbReference type="PROSITE" id="PS50885"/>
    </source>
</evidence>
<accession>A0ABS9T9X8</accession>
<evidence type="ECO:0000313" key="14">
    <source>
        <dbReference type="EMBL" id="MCH6165337.1"/>
    </source>
</evidence>
<dbReference type="SMART" id="SM00387">
    <property type="entry name" value="HATPase_c"/>
    <property type="match status" value="1"/>
</dbReference>
<dbReference type="EMBL" id="JAKXMK010000004">
    <property type="protein sequence ID" value="MCH6165337.1"/>
    <property type="molecule type" value="Genomic_DNA"/>
</dbReference>
<dbReference type="SMART" id="SM00304">
    <property type="entry name" value="HAMP"/>
    <property type="match status" value="1"/>
</dbReference>
<dbReference type="CDD" id="cd00082">
    <property type="entry name" value="HisKA"/>
    <property type="match status" value="1"/>
</dbReference>
<dbReference type="Gene3D" id="3.30.565.10">
    <property type="entry name" value="Histidine kinase-like ATPase, C-terminal domain"/>
    <property type="match status" value="1"/>
</dbReference>
<gene>
    <name evidence="14" type="ORF">MMF94_06570</name>
</gene>
<keyword evidence="5" id="KW-0808">Transferase</keyword>
<evidence type="ECO:0000256" key="7">
    <source>
        <dbReference type="ARBA" id="ARBA00022777"/>
    </source>
</evidence>
<keyword evidence="8" id="KW-1133">Transmembrane helix</keyword>
<dbReference type="PANTHER" id="PTHR45436">
    <property type="entry name" value="SENSOR HISTIDINE KINASE YKOH"/>
    <property type="match status" value="1"/>
</dbReference>
<feature type="domain" description="HAMP" evidence="13">
    <location>
        <begin position="184"/>
        <end position="244"/>
    </location>
</feature>
<dbReference type="InterPro" id="IPR003661">
    <property type="entry name" value="HisK_dim/P_dom"/>
</dbReference>
<evidence type="ECO:0000256" key="11">
    <source>
        <dbReference type="SAM" id="MobiDB-lite"/>
    </source>
</evidence>
<dbReference type="PROSITE" id="PS50109">
    <property type="entry name" value="HIS_KIN"/>
    <property type="match status" value="1"/>
</dbReference>
<comment type="catalytic activity">
    <reaction evidence="1">
        <text>ATP + protein L-histidine = ADP + protein N-phospho-L-histidine.</text>
        <dbReference type="EC" id="2.7.13.3"/>
    </reaction>
</comment>
<name>A0ABS9T9X8_9PSEU</name>